<evidence type="ECO:0000313" key="2">
    <source>
        <dbReference type="EMBL" id="GGH27593.1"/>
    </source>
</evidence>
<feature type="transmembrane region" description="Helical" evidence="1">
    <location>
        <begin position="50"/>
        <end position="73"/>
    </location>
</feature>
<reference evidence="3" key="1">
    <citation type="journal article" date="2019" name="Int. J. Syst. Evol. Microbiol.">
        <title>The Global Catalogue of Microorganisms (GCM) 10K type strain sequencing project: providing services to taxonomists for standard genome sequencing and annotation.</title>
        <authorList>
            <consortium name="The Broad Institute Genomics Platform"/>
            <consortium name="The Broad Institute Genome Sequencing Center for Infectious Disease"/>
            <person name="Wu L."/>
            <person name="Ma J."/>
        </authorList>
    </citation>
    <scope>NUCLEOTIDE SEQUENCE [LARGE SCALE GENOMIC DNA]</scope>
    <source>
        <strain evidence="3">CGMCC 1.12769</strain>
    </source>
</reference>
<feature type="transmembrane region" description="Helical" evidence="1">
    <location>
        <begin position="12"/>
        <end position="30"/>
    </location>
</feature>
<keyword evidence="3" id="KW-1185">Reference proteome</keyword>
<proteinExistence type="predicted"/>
<evidence type="ECO:0000256" key="1">
    <source>
        <dbReference type="SAM" id="Phobius"/>
    </source>
</evidence>
<accession>A0ABQ1YIN3</accession>
<gene>
    <name evidence="2" type="ORF">GCM10008013_29160</name>
</gene>
<organism evidence="2 3">
    <name type="scientific">Paenibacillus segetis</name>
    <dbReference type="NCBI Taxonomy" id="1325360"/>
    <lineage>
        <taxon>Bacteria</taxon>
        <taxon>Bacillati</taxon>
        <taxon>Bacillota</taxon>
        <taxon>Bacilli</taxon>
        <taxon>Bacillales</taxon>
        <taxon>Paenibacillaceae</taxon>
        <taxon>Paenibacillus</taxon>
    </lineage>
</organism>
<keyword evidence="1" id="KW-0812">Transmembrane</keyword>
<name>A0ABQ1YIN3_9BACL</name>
<keyword evidence="1" id="KW-1133">Transmembrane helix</keyword>
<dbReference type="EMBL" id="BMFT01000001">
    <property type="protein sequence ID" value="GGH27593.1"/>
    <property type="molecule type" value="Genomic_DNA"/>
</dbReference>
<sequence>MIFFEKTNKMSNFFLVLFVLFLVLTLILFASSQFTEVLSYNFTNDLRGTVWMLISFMISVSSLFVGVSLKYLIKEANHEIHLLEERIKRNKH</sequence>
<keyword evidence="1" id="KW-0472">Membrane</keyword>
<dbReference type="Proteomes" id="UP000659344">
    <property type="component" value="Unassembled WGS sequence"/>
</dbReference>
<evidence type="ECO:0000313" key="3">
    <source>
        <dbReference type="Proteomes" id="UP000659344"/>
    </source>
</evidence>
<comment type="caution">
    <text evidence="2">The sequence shown here is derived from an EMBL/GenBank/DDBJ whole genome shotgun (WGS) entry which is preliminary data.</text>
</comment>
<protein>
    <recommendedName>
        <fullName evidence="4">Lipopolysaccharide assembly protein A domain-containing protein</fullName>
    </recommendedName>
</protein>
<evidence type="ECO:0008006" key="4">
    <source>
        <dbReference type="Google" id="ProtNLM"/>
    </source>
</evidence>